<reference evidence="4" key="1">
    <citation type="journal article" date="2020" name="Stud. Mycol.">
        <title>101 Dothideomycetes genomes: a test case for predicting lifestyles and emergence of pathogens.</title>
        <authorList>
            <person name="Haridas S."/>
            <person name="Albert R."/>
            <person name="Binder M."/>
            <person name="Bloem J."/>
            <person name="Labutti K."/>
            <person name="Salamov A."/>
            <person name="Andreopoulos B."/>
            <person name="Baker S."/>
            <person name="Barry K."/>
            <person name="Bills G."/>
            <person name="Bluhm B."/>
            <person name="Cannon C."/>
            <person name="Castanera R."/>
            <person name="Culley D."/>
            <person name="Daum C."/>
            <person name="Ezra D."/>
            <person name="Gonzalez J."/>
            <person name="Henrissat B."/>
            <person name="Kuo A."/>
            <person name="Liang C."/>
            <person name="Lipzen A."/>
            <person name="Lutzoni F."/>
            <person name="Magnuson J."/>
            <person name="Mondo S."/>
            <person name="Nolan M."/>
            <person name="Ohm R."/>
            <person name="Pangilinan J."/>
            <person name="Park H.-J."/>
            <person name="Ramirez L."/>
            <person name="Alfaro M."/>
            <person name="Sun H."/>
            <person name="Tritt A."/>
            <person name="Yoshinaga Y."/>
            <person name="Zwiers L.-H."/>
            <person name="Turgeon B."/>
            <person name="Goodwin S."/>
            <person name="Spatafora J."/>
            <person name="Crous P."/>
            <person name="Grigoriev I."/>
        </authorList>
    </citation>
    <scope>NUCLEOTIDE SEQUENCE</scope>
    <source>
        <strain evidence="4">ATCC 36951</strain>
    </source>
</reference>
<evidence type="ECO:0000256" key="2">
    <source>
        <dbReference type="ARBA" id="ARBA00038334"/>
    </source>
</evidence>
<dbReference type="Gene3D" id="3.40.50.1820">
    <property type="entry name" value="alpha/beta hydrolase"/>
    <property type="match status" value="1"/>
</dbReference>
<dbReference type="PRINTS" id="PR00412">
    <property type="entry name" value="EPOXHYDRLASE"/>
</dbReference>
<dbReference type="RefSeq" id="XP_033659820.1">
    <property type="nucleotide sequence ID" value="XM_033809990.1"/>
</dbReference>
<evidence type="ECO:0000256" key="1">
    <source>
        <dbReference type="ARBA" id="ARBA00022801"/>
    </source>
</evidence>
<comment type="similarity">
    <text evidence="2">Belongs to the AB hydrolase superfamily. Epoxide hydrolase family.</text>
</comment>
<organism evidence="4 5">
    <name type="scientific">Zasmidium cellare ATCC 36951</name>
    <dbReference type="NCBI Taxonomy" id="1080233"/>
    <lineage>
        <taxon>Eukaryota</taxon>
        <taxon>Fungi</taxon>
        <taxon>Dikarya</taxon>
        <taxon>Ascomycota</taxon>
        <taxon>Pezizomycotina</taxon>
        <taxon>Dothideomycetes</taxon>
        <taxon>Dothideomycetidae</taxon>
        <taxon>Mycosphaerellales</taxon>
        <taxon>Mycosphaerellaceae</taxon>
        <taxon>Zasmidium</taxon>
    </lineage>
</organism>
<dbReference type="Proteomes" id="UP000799537">
    <property type="component" value="Unassembled WGS sequence"/>
</dbReference>
<sequence>MNTFETHVITYAESKKQLSYISAGPSNGPLLIFLHGWPAIGKTWAPQLNAFASLGFRVLAPDMPGYGGSTANRNTADYAQEVIVQGLLALLASTGKRAAIWAAHDWGCGTCWTLAATHPQACLGVINMCLPYRTLELGLEELIKTVDRDLYPVTEYPNGPWDYQAYYEQSFEKAVAWHNSDIPGFLRTTYRKGSSATFGKPSFTSTIIQDGGWLGGALKPLPADALPAEGRLLWPELEQDVVAAMEKTTFFSADAWYMNHAANRAYNLGKGVNGGVLTMPVLFIGAKWDAICEVESSALAEPMRKFCTNLTEVMIDAGHWVALDKPEQVNAAITRWLVEELKSEWPGFWKNRFVSNTSN</sequence>
<dbReference type="InterPro" id="IPR000073">
    <property type="entry name" value="AB_hydrolase_1"/>
</dbReference>
<dbReference type="PANTHER" id="PTHR43329">
    <property type="entry name" value="EPOXIDE HYDROLASE"/>
    <property type="match status" value="1"/>
</dbReference>
<keyword evidence="1" id="KW-0378">Hydrolase</keyword>
<dbReference type="InterPro" id="IPR029058">
    <property type="entry name" value="AB_hydrolase_fold"/>
</dbReference>
<gene>
    <name evidence="4" type="ORF">M409DRAFT_30563</name>
</gene>
<accession>A0A6A6BVW8</accession>
<dbReference type="OrthoDB" id="408373at2759"/>
<dbReference type="SUPFAM" id="SSF53474">
    <property type="entry name" value="alpha/beta-Hydrolases"/>
    <property type="match status" value="1"/>
</dbReference>
<dbReference type="EMBL" id="ML993645">
    <property type="protein sequence ID" value="KAF2158931.1"/>
    <property type="molecule type" value="Genomic_DNA"/>
</dbReference>
<evidence type="ECO:0000313" key="5">
    <source>
        <dbReference type="Proteomes" id="UP000799537"/>
    </source>
</evidence>
<evidence type="ECO:0000313" key="4">
    <source>
        <dbReference type="EMBL" id="KAF2158931.1"/>
    </source>
</evidence>
<keyword evidence="5" id="KW-1185">Reference proteome</keyword>
<dbReference type="GeneID" id="54563262"/>
<dbReference type="GO" id="GO:0016787">
    <property type="term" value="F:hydrolase activity"/>
    <property type="evidence" value="ECO:0007669"/>
    <property type="project" value="UniProtKB-KW"/>
</dbReference>
<feature type="domain" description="AB hydrolase-1" evidence="3">
    <location>
        <begin position="29"/>
        <end position="326"/>
    </location>
</feature>
<dbReference type="InterPro" id="IPR000639">
    <property type="entry name" value="Epox_hydrolase-like"/>
</dbReference>
<name>A0A6A6BVW8_ZASCE</name>
<evidence type="ECO:0000259" key="3">
    <source>
        <dbReference type="Pfam" id="PF00561"/>
    </source>
</evidence>
<protein>
    <recommendedName>
        <fullName evidence="3">AB hydrolase-1 domain-containing protein</fullName>
    </recommendedName>
</protein>
<proteinExistence type="inferred from homology"/>
<dbReference type="Pfam" id="PF00561">
    <property type="entry name" value="Abhydrolase_1"/>
    <property type="match status" value="1"/>
</dbReference>
<dbReference type="AlphaFoldDB" id="A0A6A6BVW8"/>